<keyword evidence="3" id="KW-1185">Reference proteome</keyword>
<comment type="caution">
    <text evidence="2">The sequence shown here is derived from an EMBL/GenBank/DDBJ whole genome shotgun (WGS) entry which is preliminary data.</text>
</comment>
<protein>
    <submittedName>
        <fullName evidence="2">Uncharacterized protein</fullName>
    </submittedName>
</protein>
<name>A0A542Y5N4_9MICO</name>
<dbReference type="EMBL" id="VFON01000001">
    <property type="protein sequence ID" value="TQL43379.1"/>
    <property type="molecule type" value="Genomic_DNA"/>
</dbReference>
<sequence length="466" mass="49960">MKKFGFVAVAFCALLATVIALGSFTTSFAYNKWQRQVSQLDQVVSAEWSHVNNWPTGGSRYTGEVRIALSTSEAQARELVEASCGEESIFDEVIYEARSPVPNVSVEKRGLTGVCGDKEELADFARILNVLDQQSASFEADVLVWSYEARTDYATGEETTEPPSIRAETTTAADLFAFAAQAHRAVGVNNPFDFAGSVDDDVSPITSYGKKININVPADYDLAPVFPVLSHAFLLEHKGISYAPDTGIVVAIDDAEALAGEDVAQARQLAEDAAVPFSARLADTPFGSSEVSETRQLLLSELARLPAVEATTFGEHETIVATTTSLAGITEVLDYFGENNGERLNAVKTVSTAGKGRVTILLKTAENDALTIRLDAGVASLADLRAVVAAAAEILTATTDIREVHIQSFPDKLRVHVTFESYAASTTVEATEQELRGLLPLTTIDTVAMGWSDGRSEYLNANSQGS</sequence>
<organism evidence="2 3">
    <name type="scientific">Leucobacter komagatae</name>
    <dbReference type="NCBI Taxonomy" id="55969"/>
    <lineage>
        <taxon>Bacteria</taxon>
        <taxon>Bacillati</taxon>
        <taxon>Actinomycetota</taxon>
        <taxon>Actinomycetes</taxon>
        <taxon>Micrococcales</taxon>
        <taxon>Microbacteriaceae</taxon>
        <taxon>Leucobacter</taxon>
    </lineage>
</organism>
<gene>
    <name evidence="2" type="ORF">FB468_1400</name>
</gene>
<feature type="chain" id="PRO_5022125823" evidence="1">
    <location>
        <begin position="30"/>
        <end position="466"/>
    </location>
</feature>
<evidence type="ECO:0000313" key="2">
    <source>
        <dbReference type="EMBL" id="TQL43379.1"/>
    </source>
</evidence>
<dbReference type="Proteomes" id="UP000319094">
    <property type="component" value="Unassembled WGS sequence"/>
</dbReference>
<dbReference type="OrthoDB" id="9946909at2"/>
<keyword evidence="1" id="KW-0732">Signal</keyword>
<feature type="signal peptide" evidence="1">
    <location>
        <begin position="1"/>
        <end position="29"/>
    </location>
</feature>
<evidence type="ECO:0000256" key="1">
    <source>
        <dbReference type="SAM" id="SignalP"/>
    </source>
</evidence>
<evidence type="ECO:0000313" key="3">
    <source>
        <dbReference type="Proteomes" id="UP000319094"/>
    </source>
</evidence>
<dbReference type="AlphaFoldDB" id="A0A542Y5N4"/>
<proteinExistence type="predicted"/>
<accession>A0A542Y5N4</accession>
<reference evidence="2 3" key="1">
    <citation type="submission" date="2019-06" db="EMBL/GenBank/DDBJ databases">
        <title>Sequencing the genomes of 1000 actinobacteria strains.</title>
        <authorList>
            <person name="Klenk H.-P."/>
        </authorList>
    </citation>
    <scope>NUCLEOTIDE SEQUENCE [LARGE SCALE GENOMIC DNA]</scope>
    <source>
        <strain evidence="2 3">DSM 8803</strain>
    </source>
</reference>
<dbReference type="RefSeq" id="WP_141886703.1">
    <property type="nucleotide sequence ID" value="NZ_BAAAUY010000010.1"/>
</dbReference>